<gene>
    <name evidence="2" type="ORF">ACFFIX_08360</name>
</gene>
<keyword evidence="1" id="KW-1133">Transmembrane helix</keyword>
<proteinExistence type="predicted"/>
<keyword evidence="3" id="KW-1185">Reference proteome</keyword>
<feature type="transmembrane region" description="Helical" evidence="1">
    <location>
        <begin position="130"/>
        <end position="149"/>
    </location>
</feature>
<name>A0ABV6GD49_9BACI</name>
<organism evidence="2 3">
    <name type="scientific">Metabacillus herbersteinensis</name>
    <dbReference type="NCBI Taxonomy" id="283816"/>
    <lineage>
        <taxon>Bacteria</taxon>
        <taxon>Bacillati</taxon>
        <taxon>Bacillota</taxon>
        <taxon>Bacilli</taxon>
        <taxon>Bacillales</taxon>
        <taxon>Bacillaceae</taxon>
        <taxon>Metabacillus</taxon>
    </lineage>
</organism>
<evidence type="ECO:0000313" key="3">
    <source>
        <dbReference type="Proteomes" id="UP001589854"/>
    </source>
</evidence>
<comment type="caution">
    <text evidence="2">The sequence shown here is derived from an EMBL/GenBank/DDBJ whole genome shotgun (WGS) entry which is preliminary data.</text>
</comment>
<evidence type="ECO:0000256" key="1">
    <source>
        <dbReference type="SAM" id="Phobius"/>
    </source>
</evidence>
<feature type="transmembrane region" description="Helical" evidence="1">
    <location>
        <begin position="12"/>
        <end position="29"/>
    </location>
</feature>
<feature type="transmembrane region" description="Helical" evidence="1">
    <location>
        <begin position="76"/>
        <end position="93"/>
    </location>
</feature>
<sequence length="157" mass="18673">MKQPDFALTQGWWYPAILGSVLLLFMIFMPKRLSWREIYITFSLIGYIVWTVDMTLAAPLDIFDIGHPKKEGLPEILLFSVIPSCLSVIYLNYYSQEKKWFYVVLFVVVSLILEWVTVKVGLMELKLWKTWWSTPVHFVAYAYFLPWHLKFIRRNQA</sequence>
<feature type="transmembrane region" description="Helical" evidence="1">
    <location>
        <begin position="38"/>
        <end position="56"/>
    </location>
</feature>
<reference evidence="2 3" key="1">
    <citation type="submission" date="2024-09" db="EMBL/GenBank/DDBJ databases">
        <authorList>
            <person name="Sun Q."/>
            <person name="Mori K."/>
        </authorList>
    </citation>
    <scope>NUCLEOTIDE SEQUENCE [LARGE SCALE GENOMIC DNA]</scope>
    <source>
        <strain evidence="2 3">CCM 7228</strain>
    </source>
</reference>
<protein>
    <submittedName>
        <fullName evidence="2">Uncharacterized protein</fullName>
    </submittedName>
</protein>
<evidence type="ECO:0000313" key="2">
    <source>
        <dbReference type="EMBL" id="MFC0271465.1"/>
    </source>
</evidence>
<accession>A0ABV6GD49</accession>
<dbReference type="Proteomes" id="UP001589854">
    <property type="component" value="Unassembled WGS sequence"/>
</dbReference>
<keyword evidence="1" id="KW-0472">Membrane</keyword>
<keyword evidence="1" id="KW-0812">Transmembrane</keyword>
<dbReference type="EMBL" id="JBHLVO010000005">
    <property type="protein sequence ID" value="MFC0271465.1"/>
    <property type="molecule type" value="Genomic_DNA"/>
</dbReference>
<dbReference type="RefSeq" id="WP_378932464.1">
    <property type="nucleotide sequence ID" value="NZ_JBHLVO010000005.1"/>
</dbReference>
<feature type="transmembrane region" description="Helical" evidence="1">
    <location>
        <begin position="100"/>
        <end position="118"/>
    </location>
</feature>